<evidence type="ECO:0008006" key="4">
    <source>
        <dbReference type="Google" id="ProtNLM"/>
    </source>
</evidence>
<feature type="binding site" evidence="1">
    <location>
        <position position="278"/>
    </location>
    <ligand>
        <name>Zn(2+)</name>
        <dbReference type="ChEBI" id="CHEBI:29105"/>
    </ligand>
</feature>
<dbReference type="InterPro" id="IPR007822">
    <property type="entry name" value="LANC-like"/>
</dbReference>
<dbReference type="GO" id="GO:0005975">
    <property type="term" value="P:carbohydrate metabolic process"/>
    <property type="evidence" value="ECO:0007669"/>
    <property type="project" value="InterPro"/>
</dbReference>
<dbReference type="EMBL" id="AP019782">
    <property type="protein sequence ID" value="BBL70813.1"/>
    <property type="molecule type" value="Genomic_DNA"/>
</dbReference>
<gene>
    <name evidence="2" type="ORF">MoryE10_14190</name>
</gene>
<dbReference type="GO" id="GO:0046872">
    <property type="term" value="F:metal ion binding"/>
    <property type="evidence" value="ECO:0007669"/>
    <property type="project" value="UniProtKB-KW"/>
</dbReference>
<dbReference type="KEGG" id="moz:MoryE10_14190"/>
<dbReference type="SMART" id="SM01260">
    <property type="entry name" value="LANC_like"/>
    <property type="match status" value="1"/>
</dbReference>
<dbReference type="GO" id="GO:0031179">
    <property type="term" value="P:peptide modification"/>
    <property type="evidence" value="ECO:0007669"/>
    <property type="project" value="InterPro"/>
</dbReference>
<name>A0A8D5AGW3_9GAMM</name>
<dbReference type="AlphaFoldDB" id="A0A8D5AGW3"/>
<sequence length="420" mass="44854">MSQQATPFLETADRIGRVLCRDAVWDGRRCAWLGWSMEAVGHAWAPAYRSFAGELYSGGSGIALFLAELYRFTGDAQQRRALEGGVNQVLSLMDGLQGAARLGFYSGVAGMAFALHRIGTILGHEALVARSLEEMAGLSAIAPDERLIDIINGSAGLVPALLALGQAHGRGDFTEIAARHGDHLLANAIKGEQGWCWDTMHIPGQKPLTGHSHGAAGVATALLELHRATGEKRFLDGALQGLRYERGLFCPQQGNWPDLRIMNPGAAEQPPVYNMAWCHGAPGIGLSRLRNYELLNGDSEVLRELETAIQTTAAALSPPWMPGMGNYSLCHGAGGNAELLIVAAQKLGRPDLMRIAEKVGWEGCQYYSQPEIPWPCGIAGGGETPNLMLGTAGIGHFYLRLHDPVSVPSILLVAPANDAA</sequence>
<dbReference type="PANTHER" id="PTHR12736">
    <property type="entry name" value="LANC-LIKE PROTEIN"/>
    <property type="match status" value="1"/>
</dbReference>
<dbReference type="PRINTS" id="PR01955">
    <property type="entry name" value="LANCFRANKIA"/>
</dbReference>
<dbReference type="Proteomes" id="UP000824988">
    <property type="component" value="Chromosome"/>
</dbReference>
<keyword evidence="1" id="KW-0479">Metal-binding</keyword>
<reference evidence="2" key="1">
    <citation type="submission" date="2019-06" db="EMBL/GenBank/DDBJ databases">
        <title>Complete genome sequence of Methylogaea oryzae strain JCM16910.</title>
        <authorList>
            <person name="Asakawa S."/>
        </authorList>
    </citation>
    <scope>NUCLEOTIDE SEQUENCE</scope>
    <source>
        <strain evidence="2">E10</strain>
    </source>
</reference>
<dbReference type="PANTHER" id="PTHR12736:SF7">
    <property type="entry name" value="LANC-LIKE PROTEIN 3"/>
    <property type="match status" value="1"/>
</dbReference>
<dbReference type="PRINTS" id="PR01950">
    <property type="entry name" value="LANCSUPER"/>
</dbReference>
<evidence type="ECO:0000256" key="1">
    <source>
        <dbReference type="PIRSR" id="PIRSR607822-1"/>
    </source>
</evidence>
<proteinExistence type="predicted"/>
<dbReference type="RefSeq" id="WP_054774644.1">
    <property type="nucleotide sequence ID" value="NZ_AP019782.1"/>
</dbReference>
<evidence type="ECO:0000313" key="2">
    <source>
        <dbReference type="EMBL" id="BBL70813.1"/>
    </source>
</evidence>
<dbReference type="GO" id="GO:0005886">
    <property type="term" value="C:plasma membrane"/>
    <property type="evidence" value="ECO:0007669"/>
    <property type="project" value="TreeGrafter"/>
</dbReference>
<feature type="binding site" evidence="1">
    <location>
        <position position="330"/>
    </location>
    <ligand>
        <name>Zn(2+)</name>
        <dbReference type="ChEBI" id="CHEBI:29105"/>
    </ligand>
</feature>
<keyword evidence="1" id="KW-0862">Zinc</keyword>
<protein>
    <recommendedName>
        <fullName evidence="4">Lanthionine synthetase C family protein</fullName>
    </recommendedName>
</protein>
<accession>A0A8D5AGW3</accession>
<keyword evidence="3" id="KW-1185">Reference proteome</keyword>
<dbReference type="InterPro" id="IPR012341">
    <property type="entry name" value="6hp_glycosidase-like_sf"/>
</dbReference>
<dbReference type="SUPFAM" id="SSF158745">
    <property type="entry name" value="LanC-like"/>
    <property type="match status" value="1"/>
</dbReference>
<evidence type="ECO:0000313" key="3">
    <source>
        <dbReference type="Proteomes" id="UP000824988"/>
    </source>
</evidence>
<organism evidence="2 3">
    <name type="scientific">Methylogaea oryzae</name>
    <dbReference type="NCBI Taxonomy" id="1295382"/>
    <lineage>
        <taxon>Bacteria</taxon>
        <taxon>Pseudomonadati</taxon>
        <taxon>Pseudomonadota</taxon>
        <taxon>Gammaproteobacteria</taxon>
        <taxon>Methylococcales</taxon>
        <taxon>Methylococcaceae</taxon>
        <taxon>Methylogaea</taxon>
    </lineage>
</organism>
<dbReference type="Gene3D" id="1.50.10.10">
    <property type="match status" value="1"/>
</dbReference>
<dbReference type="Pfam" id="PF05147">
    <property type="entry name" value="LANC_like"/>
    <property type="match status" value="1"/>
</dbReference>
<feature type="binding site" evidence="1">
    <location>
        <position position="331"/>
    </location>
    <ligand>
        <name>Zn(2+)</name>
        <dbReference type="ChEBI" id="CHEBI:29105"/>
    </ligand>
</feature>